<evidence type="ECO:0000313" key="1">
    <source>
        <dbReference type="EMBL" id="ABM01117.1"/>
    </source>
</evidence>
<dbReference type="eggNOG" id="COG3803">
    <property type="taxonomic scope" value="Bacteria"/>
</dbReference>
<sequence>MTHWQQIIDFWFSEISPKQWWQKDADFDHLIAQRFIEVLVAAKRGELFGWRQHPMGRLAEIIVLDQFSRNVYRDTPAAFEADPMALVLAQEAVALGVDKALPDNMVPFLYMPYMHSESALIHEEAMKLFSREAARGNLEFEIRHKAIIDRFGRYPHRNNILGRESSADELAFLQEPGSSF</sequence>
<dbReference type="Proteomes" id="UP000009175">
    <property type="component" value="Chromosome"/>
</dbReference>
<dbReference type="Gene3D" id="1.20.58.320">
    <property type="entry name" value="TPR-like"/>
    <property type="match status" value="1"/>
</dbReference>
<dbReference type="GO" id="GO:0003779">
    <property type="term" value="F:actin binding"/>
    <property type="evidence" value="ECO:0007669"/>
    <property type="project" value="InterPro"/>
</dbReference>
<evidence type="ECO:0000313" key="2">
    <source>
        <dbReference type="Proteomes" id="UP000009175"/>
    </source>
</evidence>
<dbReference type="AlphaFoldDB" id="A1S9R0"/>
<dbReference type="InterPro" id="IPR027310">
    <property type="entry name" value="Profilin_CS"/>
</dbReference>
<evidence type="ECO:0008006" key="3">
    <source>
        <dbReference type="Google" id="ProtNLM"/>
    </source>
</evidence>
<dbReference type="OrthoDB" id="7593450at2"/>
<reference evidence="1 2" key="1">
    <citation type="submission" date="2006-12" db="EMBL/GenBank/DDBJ databases">
        <title>Complete sequence of Shewanella amazonensis SB2B.</title>
        <authorList>
            <consortium name="US DOE Joint Genome Institute"/>
            <person name="Copeland A."/>
            <person name="Lucas S."/>
            <person name="Lapidus A."/>
            <person name="Barry K."/>
            <person name="Detter J.C."/>
            <person name="Glavina del Rio T."/>
            <person name="Hammon N."/>
            <person name="Israni S."/>
            <person name="Dalin E."/>
            <person name="Tice H."/>
            <person name="Pitluck S."/>
            <person name="Munk A.C."/>
            <person name="Brettin T."/>
            <person name="Bruce D."/>
            <person name="Han C."/>
            <person name="Tapia R."/>
            <person name="Gilna P."/>
            <person name="Schmutz J."/>
            <person name="Larimer F."/>
            <person name="Land M."/>
            <person name="Hauser L."/>
            <person name="Kyrpides N."/>
            <person name="Mikhailova N."/>
            <person name="Fredrickson J."/>
            <person name="Richardson P."/>
        </authorList>
    </citation>
    <scope>NUCLEOTIDE SEQUENCE [LARGE SCALE GENOMIC DNA]</scope>
    <source>
        <strain evidence="2">ATCC BAA-1098 / SB2B</strain>
    </source>
</reference>
<dbReference type="EMBL" id="CP000507">
    <property type="protein sequence ID" value="ABM01117.1"/>
    <property type="molecule type" value="Genomic_DNA"/>
</dbReference>
<dbReference type="KEGG" id="saz:Sama_2914"/>
<dbReference type="PROSITE" id="PS00414">
    <property type="entry name" value="PROFILIN"/>
    <property type="match status" value="1"/>
</dbReference>
<protein>
    <recommendedName>
        <fullName evidence="3">Transmembrane protein</fullName>
    </recommendedName>
</protein>
<organism evidence="1 2">
    <name type="scientific">Shewanella amazonensis (strain ATCC BAA-1098 / SB2B)</name>
    <dbReference type="NCBI Taxonomy" id="326297"/>
    <lineage>
        <taxon>Bacteria</taxon>
        <taxon>Pseudomonadati</taxon>
        <taxon>Pseudomonadota</taxon>
        <taxon>Gammaproteobacteria</taxon>
        <taxon>Alteromonadales</taxon>
        <taxon>Shewanellaceae</taxon>
        <taxon>Shewanella</taxon>
    </lineage>
</organism>
<dbReference type="Gene3D" id="1.25.40.10">
    <property type="entry name" value="Tetratricopeptide repeat domain"/>
    <property type="match status" value="1"/>
</dbReference>
<dbReference type="InterPro" id="IPR010323">
    <property type="entry name" value="DUF924"/>
</dbReference>
<dbReference type="InterPro" id="IPR011990">
    <property type="entry name" value="TPR-like_helical_dom_sf"/>
</dbReference>
<dbReference type="RefSeq" id="WP_011761022.1">
    <property type="nucleotide sequence ID" value="NC_008700.1"/>
</dbReference>
<dbReference type="SUPFAM" id="SSF48452">
    <property type="entry name" value="TPR-like"/>
    <property type="match status" value="1"/>
</dbReference>
<accession>A1S9R0</accession>
<dbReference type="STRING" id="326297.Sama_2914"/>
<dbReference type="Pfam" id="PF06041">
    <property type="entry name" value="DUF924"/>
    <property type="match status" value="1"/>
</dbReference>
<keyword evidence="2" id="KW-1185">Reference proteome</keyword>
<proteinExistence type="predicted"/>
<name>A1S9R0_SHEAM</name>
<gene>
    <name evidence="1" type="ordered locus">Sama_2914</name>
</gene>
<dbReference type="HOGENOM" id="CLU_065010_2_0_6"/>